<name>A0A7G9Y9A8_9EURY</name>
<organism evidence="1">
    <name type="scientific">Candidatus Methanogaster sp. ANME-2c ERB4</name>
    <dbReference type="NCBI Taxonomy" id="2759911"/>
    <lineage>
        <taxon>Archaea</taxon>
        <taxon>Methanobacteriati</taxon>
        <taxon>Methanobacteriota</taxon>
        <taxon>Stenosarchaea group</taxon>
        <taxon>Methanomicrobia</taxon>
        <taxon>Methanosarcinales</taxon>
        <taxon>ANME-2 cluster</taxon>
        <taxon>Candidatus Methanogasteraceae</taxon>
        <taxon>Candidatus Methanogaster</taxon>
    </lineage>
</organism>
<dbReference type="EMBL" id="MT631047">
    <property type="protein sequence ID" value="QNO44952.1"/>
    <property type="molecule type" value="Genomic_DNA"/>
</dbReference>
<dbReference type="AlphaFoldDB" id="A0A7G9Y9A8"/>
<sequence length="91" mass="10373">MTEKKIPCEIIAINEGKTWNNIVVERKASKKRLFFGKTKKDMEINVGDTAYLVVEAMQSELPEAPLRVTLYDTNGTKVDWTVIQPSQFNVL</sequence>
<reference evidence="1" key="1">
    <citation type="submission" date="2020-06" db="EMBL/GenBank/DDBJ databases">
        <title>Unique genomic features of the anaerobic methanotrophic archaea.</title>
        <authorList>
            <person name="Chadwick G.L."/>
            <person name="Skennerton C.T."/>
            <person name="Laso-Perez R."/>
            <person name="Leu A.O."/>
            <person name="Speth D.R."/>
            <person name="Yu H."/>
            <person name="Morgan-Lang C."/>
            <person name="Hatzenpichler R."/>
            <person name="Goudeau D."/>
            <person name="Malmstrom R."/>
            <person name="Brazelton W.J."/>
            <person name="Woyke T."/>
            <person name="Hallam S.J."/>
            <person name="Tyson G.W."/>
            <person name="Wegener G."/>
            <person name="Boetius A."/>
            <person name="Orphan V."/>
        </authorList>
    </citation>
    <scope>NUCLEOTIDE SEQUENCE</scope>
</reference>
<proteinExistence type="predicted"/>
<evidence type="ECO:0000313" key="2">
    <source>
        <dbReference type="EMBL" id="QNO44952.1"/>
    </source>
</evidence>
<accession>A0A7G9Y9A8</accession>
<dbReference type="EMBL" id="MT631061">
    <property type="protein sequence ID" value="QNO45047.1"/>
    <property type="molecule type" value="Genomic_DNA"/>
</dbReference>
<dbReference type="EMBL" id="MT630988">
    <property type="protein sequence ID" value="QNO44592.1"/>
    <property type="molecule type" value="Genomic_DNA"/>
</dbReference>
<evidence type="ECO:0000313" key="1">
    <source>
        <dbReference type="EMBL" id="QNO44592.1"/>
    </source>
</evidence>
<protein>
    <submittedName>
        <fullName evidence="1">Uncharacterized protein</fullName>
    </submittedName>
</protein>
<gene>
    <name evidence="1" type="ORF">FCKFGMDP_00017</name>
    <name evidence="3" type="ORF">OCBDJLBC_00010</name>
    <name evidence="2" type="ORF">PLKAOPFF_00004</name>
</gene>
<evidence type="ECO:0000313" key="3">
    <source>
        <dbReference type="EMBL" id="QNO45047.1"/>
    </source>
</evidence>